<proteinExistence type="predicted"/>
<accession>M9RMH5</accession>
<keyword evidence="3" id="KW-1185">Reference proteome</keyword>
<dbReference type="Pfam" id="PF00561">
    <property type="entry name" value="Abhydrolase_1"/>
    <property type="match status" value="1"/>
</dbReference>
<dbReference type="KEGG" id="oar:OA238_c14950"/>
<dbReference type="Gene3D" id="3.40.50.1820">
    <property type="entry name" value="alpha/beta hydrolase"/>
    <property type="match status" value="1"/>
</dbReference>
<organism evidence="2 3">
    <name type="scientific">Octadecabacter arcticus 238</name>
    <dbReference type="NCBI Taxonomy" id="391616"/>
    <lineage>
        <taxon>Bacteria</taxon>
        <taxon>Pseudomonadati</taxon>
        <taxon>Pseudomonadota</taxon>
        <taxon>Alphaproteobacteria</taxon>
        <taxon>Rhodobacterales</taxon>
        <taxon>Roseobacteraceae</taxon>
        <taxon>Octadecabacter</taxon>
    </lineage>
</organism>
<protein>
    <recommendedName>
        <fullName evidence="1">AB hydrolase-1 domain-containing protein</fullName>
    </recommendedName>
</protein>
<dbReference type="InterPro" id="IPR000073">
    <property type="entry name" value="AB_hydrolase_1"/>
</dbReference>
<evidence type="ECO:0000259" key="1">
    <source>
        <dbReference type="Pfam" id="PF00561"/>
    </source>
</evidence>
<dbReference type="InterPro" id="IPR029058">
    <property type="entry name" value="AB_hydrolase_fold"/>
</dbReference>
<dbReference type="eggNOG" id="COG2267">
    <property type="taxonomic scope" value="Bacteria"/>
</dbReference>
<gene>
    <name evidence="2" type="ORF">OA238_c14950</name>
</gene>
<dbReference type="SUPFAM" id="SSF53474">
    <property type="entry name" value="alpha/beta-Hydrolases"/>
    <property type="match status" value="1"/>
</dbReference>
<dbReference type="STRING" id="391616.OA238_c14950"/>
<dbReference type="AlphaFoldDB" id="M9RMH5"/>
<sequence length="153" mass="15926">MGHSLGGAVALNLALNHEDSVGALALIAPVTQPSDTVSSAFSAMSIKSDGLRRFVSLTFATPLGLLIFDRSAKSVFAPETIPENFGVSGGSLLAIRPTSYFSAGGDMIALRAALPEMAQRYPSLGMPVAILFGRSDQVLDPAKHGATRSRGPR</sequence>
<dbReference type="HOGENOM" id="CLU_1711387_0_0_5"/>
<dbReference type="RefSeq" id="WP_015494825.1">
    <property type="nucleotide sequence ID" value="NC_020908.1"/>
</dbReference>
<name>M9RMH5_9RHOB</name>
<reference evidence="2 3" key="1">
    <citation type="journal article" date="2013" name="PLoS ONE">
        <title>Poles Apart: Arctic and Antarctic Octadecabacter strains Share High Genome Plasticity and a New Type of Xanthorhodopsin.</title>
        <authorList>
            <person name="Vollmers J."/>
            <person name="Voget S."/>
            <person name="Dietrich S."/>
            <person name="Gollnow K."/>
            <person name="Smits M."/>
            <person name="Meyer K."/>
            <person name="Brinkhoff T."/>
            <person name="Simon M."/>
            <person name="Daniel R."/>
        </authorList>
    </citation>
    <scope>NUCLEOTIDE SEQUENCE [LARGE SCALE GENOMIC DNA]</scope>
    <source>
        <strain evidence="2 3">238</strain>
    </source>
</reference>
<evidence type="ECO:0000313" key="2">
    <source>
        <dbReference type="EMBL" id="AGI71636.1"/>
    </source>
</evidence>
<dbReference type="EMBL" id="CP003742">
    <property type="protein sequence ID" value="AGI71636.1"/>
    <property type="molecule type" value="Genomic_DNA"/>
</dbReference>
<evidence type="ECO:0000313" key="3">
    <source>
        <dbReference type="Proteomes" id="UP000004688"/>
    </source>
</evidence>
<feature type="domain" description="AB hydrolase-1" evidence="1">
    <location>
        <begin position="1"/>
        <end position="141"/>
    </location>
</feature>
<dbReference type="Proteomes" id="UP000004688">
    <property type="component" value="Chromosome"/>
</dbReference>